<comment type="caution">
    <text evidence="1">The sequence shown here is derived from an EMBL/GenBank/DDBJ whole genome shotgun (WGS) entry which is preliminary data.</text>
</comment>
<dbReference type="Proteomes" id="UP000467700">
    <property type="component" value="Unassembled WGS sequence"/>
</dbReference>
<evidence type="ECO:0000313" key="2">
    <source>
        <dbReference type="Proteomes" id="UP000467700"/>
    </source>
</evidence>
<name>A0A8S0X0A3_CYCAE</name>
<dbReference type="SUPFAM" id="SSF52047">
    <property type="entry name" value="RNI-like"/>
    <property type="match status" value="1"/>
</dbReference>
<dbReference type="EMBL" id="CACVBS010000039">
    <property type="protein sequence ID" value="CAA7263318.1"/>
    <property type="molecule type" value="Genomic_DNA"/>
</dbReference>
<accession>A0A8S0X0A3</accession>
<reference evidence="1 2" key="1">
    <citation type="submission" date="2020-01" db="EMBL/GenBank/DDBJ databases">
        <authorList>
            <person name="Gupta K D."/>
        </authorList>
    </citation>
    <scope>NUCLEOTIDE SEQUENCE [LARGE SCALE GENOMIC DNA]</scope>
</reference>
<dbReference type="AlphaFoldDB" id="A0A8S0X0A3"/>
<proteinExistence type="predicted"/>
<sequence length="436" mass="49335">MNSYSILYHEEQTFRRPTISSDWGRFDYYAPFVRQLGGLDPLERSPSAFFVMDDVIRHALEQRHTVLLPNLRTSVVSSNDLEYTSLFLTPSVHTFCLIMHPKHLQQLSHLAIGIPLEAANIKILRLSQSTQWKTQQQALFTHALAELLCGLDLEVFHCEWFSLSDEMMATILRMPSLRELTACKEAVAVSQILEAKPLSKPQIRKFVLWTHNLSGTSLPTILTNIFPSNLTEFRIQSSSGICTQDNLCSLILAIASYCSRTSLVDFALEEEAGVANEDDALPCPITFDTLKPLFQFTDLRKLSLMHPFDLSDAEVKEMAQSWPRIELLYCENNREDLEPRTTLAGLLWLATYCRKLDSLSYSFTGSGVLPEELMAKAAGHNLAFLSVGWSRIDNPSEVSDFLNTAFPKLVLLLWGAEPDSVDSERWQEVQAQIQRA</sequence>
<organism evidence="1 2">
    <name type="scientific">Cyclocybe aegerita</name>
    <name type="common">Black poplar mushroom</name>
    <name type="synonym">Agrocybe aegerita</name>
    <dbReference type="NCBI Taxonomy" id="1973307"/>
    <lineage>
        <taxon>Eukaryota</taxon>
        <taxon>Fungi</taxon>
        <taxon>Dikarya</taxon>
        <taxon>Basidiomycota</taxon>
        <taxon>Agaricomycotina</taxon>
        <taxon>Agaricomycetes</taxon>
        <taxon>Agaricomycetidae</taxon>
        <taxon>Agaricales</taxon>
        <taxon>Agaricineae</taxon>
        <taxon>Bolbitiaceae</taxon>
        <taxon>Cyclocybe</taxon>
    </lineage>
</organism>
<dbReference type="OrthoDB" id="3258386at2759"/>
<dbReference type="InterPro" id="IPR032675">
    <property type="entry name" value="LRR_dom_sf"/>
</dbReference>
<protein>
    <submittedName>
        <fullName evidence="1">Uncharacterized protein</fullName>
    </submittedName>
</protein>
<dbReference type="Gene3D" id="3.80.10.10">
    <property type="entry name" value="Ribonuclease Inhibitor"/>
    <property type="match status" value="1"/>
</dbReference>
<keyword evidence="2" id="KW-1185">Reference proteome</keyword>
<gene>
    <name evidence="1" type="ORF">AAE3_LOCUS5613</name>
</gene>
<evidence type="ECO:0000313" key="1">
    <source>
        <dbReference type="EMBL" id="CAA7263318.1"/>
    </source>
</evidence>